<dbReference type="Proteomes" id="UP000323176">
    <property type="component" value="Unassembled WGS sequence"/>
</dbReference>
<dbReference type="OrthoDB" id="307370at2"/>
<dbReference type="EMBL" id="SAXY01000050">
    <property type="protein sequence ID" value="TXJ40414.1"/>
    <property type="molecule type" value="Genomic_DNA"/>
</dbReference>
<evidence type="ECO:0008006" key="4">
    <source>
        <dbReference type="Google" id="ProtNLM"/>
    </source>
</evidence>
<proteinExistence type="predicted"/>
<evidence type="ECO:0000313" key="3">
    <source>
        <dbReference type="Proteomes" id="UP000323176"/>
    </source>
</evidence>
<organism evidence="2 3">
    <name type="scientific">Brachyspira pilosicoli</name>
    <name type="common">Serpulina pilosicoli</name>
    <dbReference type="NCBI Taxonomy" id="52584"/>
    <lineage>
        <taxon>Bacteria</taxon>
        <taxon>Pseudomonadati</taxon>
        <taxon>Spirochaetota</taxon>
        <taxon>Spirochaetia</taxon>
        <taxon>Brachyspirales</taxon>
        <taxon>Brachyspiraceae</taxon>
        <taxon>Brachyspira</taxon>
    </lineage>
</organism>
<name>A0A5C8ETK4_BRAPL</name>
<accession>A0A5C8ETK4</accession>
<feature type="signal peptide" evidence="1">
    <location>
        <begin position="1"/>
        <end position="18"/>
    </location>
</feature>
<dbReference type="AlphaFoldDB" id="A0A5C8ETK4"/>
<comment type="caution">
    <text evidence="2">The sequence shown here is derived from an EMBL/GenBank/DDBJ whole genome shotgun (WGS) entry which is preliminary data.</text>
</comment>
<evidence type="ECO:0000256" key="1">
    <source>
        <dbReference type="SAM" id="SignalP"/>
    </source>
</evidence>
<feature type="chain" id="PRO_5022891356" description="Lipoprotein" evidence="1">
    <location>
        <begin position="19"/>
        <end position="176"/>
    </location>
</feature>
<protein>
    <recommendedName>
        <fullName evidence="4">Lipoprotein</fullName>
    </recommendedName>
</protein>
<dbReference type="PROSITE" id="PS51257">
    <property type="entry name" value="PROKAR_LIPOPROTEIN"/>
    <property type="match status" value="1"/>
</dbReference>
<keyword evidence="1" id="KW-0732">Signal</keyword>
<reference evidence="2 3" key="1">
    <citation type="journal article" date="1992" name="Lakartidningen">
        <title>[Penicillin V and not amoxicillin is the first choice preparation in acute otitis].</title>
        <authorList>
            <person name="Kamme C."/>
            <person name="Lundgren K."/>
            <person name="Prellner K."/>
        </authorList>
    </citation>
    <scope>NUCLEOTIDE SEQUENCE [LARGE SCALE GENOMIC DNA]</scope>
    <source>
        <strain evidence="2 3">PC5538III-hc</strain>
    </source>
</reference>
<evidence type="ECO:0000313" key="2">
    <source>
        <dbReference type="EMBL" id="TXJ40414.1"/>
    </source>
</evidence>
<sequence length="176" mass="20660">MQKLFLFFLLLFFTFSCASNMKTANRNYNNIWIKKVKGKRVVAPNGYLYTFLDNGDVEYSLFGKKRGVGKFDYAESETNAYYYEVTPLKKIARNVKTTSEIPNKKVNMYVSFILDGNNISMTSDYTKAYYNRLNIWNKNNLNLYGFLREDKDMSEYPIPNPDEVEFNKPINFGVLR</sequence>
<gene>
    <name evidence="2" type="ORF">EPJ72_08245</name>
</gene>